<dbReference type="Proteomes" id="UP000092575">
    <property type="component" value="Unassembled WGS sequence"/>
</dbReference>
<organism evidence="1 2">
    <name type="scientific">Moraxella nonliquefaciens</name>
    <dbReference type="NCBI Taxonomy" id="478"/>
    <lineage>
        <taxon>Bacteria</taxon>
        <taxon>Pseudomonadati</taxon>
        <taxon>Pseudomonadota</taxon>
        <taxon>Gammaproteobacteria</taxon>
        <taxon>Moraxellales</taxon>
        <taxon>Moraxellaceae</taxon>
        <taxon>Moraxella</taxon>
    </lineage>
</organism>
<protein>
    <submittedName>
        <fullName evidence="1">Uncharacterized protein</fullName>
    </submittedName>
</protein>
<dbReference type="AlphaFoldDB" id="A0A1B8QIH0"/>
<proteinExistence type="predicted"/>
<dbReference type="EMBL" id="LXTW01000032">
    <property type="protein sequence ID" value="OBX83278.1"/>
    <property type="molecule type" value="Genomic_DNA"/>
</dbReference>
<accession>A0A1B8QIH0</accession>
<reference evidence="1 2" key="1">
    <citation type="submission" date="2016-05" db="EMBL/GenBank/DDBJ databases">
        <title>Draft genome sequence of Moraxella nonliquefaciens CCUG 348T.</title>
        <authorList>
            <person name="Salva-Serra F."/>
            <person name="Engstrom-Jakobsson H."/>
            <person name="Thorell K."/>
            <person name="Gonzales-Siles L."/>
            <person name="Karlsson R."/>
            <person name="Boulund F."/>
            <person name="Engstrand L."/>
            <person name="Kristiansson E."/>
            <person name="Moore E."/>
        </authorList>
    </citation>
    <scope>NUCLEOTIDE SEQUENCE [LARGE SCALE GENOMIC DNA]</scope>
    <source>
        <strain evidence="1 2">CCUG 348</strain>
    </source>
</reference>
<comment type="caution">
    <text evidence="1">The sequence shown here is derived from an EMBL/GenBank/DDBJ whole genome shotgun (WGS) entry which is preliminary data.</text>
</comment>
<gene>
    <name evidence="1" type="ORF">A7456_04335</name>
</gene>
<name>A0A1B8QIH0_MORNO</name>
<evidence type="ECO:0000313" key="1">
    <source>
        <dbReference type="EMBL" id="OBX83278.1"/>
    </source>
</evidence>
<sequence>MTDMIKFMVKITWFKITDYNTKPMVLKSILEKYPPKIFYCVIKAMNTPHFYQAHQHQLIF</sequence>
<evidence type="ECO:0000313" key="2">
    <source>
        <dbReference type="Proteomes" id="UP000092575"/>
    </source>
</evidence>